<dbReference type="InterPro" id="IPR053159">
    <property type="entry name" value="Hybrid_Histidine_Kinase"/>
</dbReference>
<sequence length="480" mass="54492">MMLSLHREGFLRLSLARRRWEWDEEKMHSKKLHDDVAMFFVNSINTLATDVKIALRVLSCFGSSTECEFIQAIETDLKLNVTEPLKIAMAEGLVNKLDGKYVFCHDRIQEATYSMIEEQDRYLHHMNYGLSLIKRSMRDDHVALLFTAVMQLNLGGPSAVQHADEYHKIAKYNLLAGKKAMEMSDFSSAFSFFDHGMTFLRKKHWRDQYDLSLELFNLAAKCALAIEDHSSLTMICDEVSRNARNYKDTLSSSFTHMSALIHSRISDSLEFGFKELSRLGVDIPSSVSRDDTLKLITETKSMLDGFTDDTLLNYHVLSDYKKVMAIKFLAKLENSINQANPSLLPFITIKIIQLTIEHGMSPMSAIGFAYFGGIIGELGDIRGGYRYTRLAKALLNKYKCNEIAGEVMFLSSEILSFLEPLQGTNEYRIQGQELAMSAGDIHWARMNRLGFIGTLIWSGTNLSSVKEELISARHVSNCEM</sequence>
<proteinExistence type="predicted"/>
<evidence type="ECO:0000313" key="2">
    <source>
        <dbReference type="Proteomes" id="UP001516023"/>
    </source>
</evidence>
<reference evidence="1 2" key="1">
    <citation type="journal article" date="2020" name="G3 (Bethesda)">
        <title>Improved Reference Genome for Cyclotella cryptica CCMP332, a Model for Cell Wall Morphogenesis, Salinity Adaptation, and Lipid Production in Diatoms (Bacillariophyta).</title>
        <authorList>
            <person name="Roberts W.R."/>
            <person name="Downey K.M."/>
            <person name="Ruck E.C."/>
            <person name="Traller J.C."/>
            <person name="Alverson A.J."/>
        </authorList>
    </citation>
    <scope>NUCLEOTIDE SEQUENCE [LARGE SCALE GENOMIC DNA]</scope>
    <source>
        <strain evidence="1 2">CCMP332</strain>
    </source>
</reference>
<dbReference type="AlphaFoldDB" id="A0ABD3PYX9"/>
<dbReference type="EMBL" id="JABMIG020000102">
    <property type="protein sequence ID" value="KAL3792441.1"/>
    <property type="molecule type" value="Genomic_DNA"/>
</dbReference>
<gene>
    <name evidence="1" type="ORF">HJC23_001559</name>
</gene>
<dbReference type="PANTHER" id="PTHR43642:SF1">
    <property type="entry name" value="HYBRID SIGNAL TRANSDUCTION HISTIDINE KINASE G"/>
    <property type="match status" value="1"/>
</dbReference>
<protein>
    <submittedName>
        <fullName evidence="1">Uncharacterized protein</fullName>
    </submittedName>
</protein>
<evidence type="ECO:0000313" key="1">
    <source>
        <dbReference type="EMBL" id="KAL3792441.1"/>
    </source>
</evidence>
<dbReference type="PANTHER" id="PTHR43642">
    <property type="entry name" value="HYBRID SIGNAL TRANSDUCTION HISTIDINE KINASE G"/>
    <property type="match status" value="1"/>
</dbReference>
<accession>A0ABD3PYX9</accession>
<dbReference type="Proteomes" id="UP001516023">
    <property type="component" value="Unassembled WGS sequence"/>
</dbReference>
<organism evidence="1 2">
    <name type="scientific">Cyclotella cryptica</name>
    <dbReference type="NCBI Taxonomy" id="29204"/>
    <lineage>
        <taxon>Eukaryota</taxon>
        <taxon>Sar</taxon>
        <taxon>Stramenopiles</taxon>
        <taxon>Ochrophyta</taxon>
        <taxon>Bacillariophyta</taxon>
        <taxon>Coscinodiscophyceae</taxon>
        <taxon>Thalassiosirophycidae</taxon>
        <taxon>Stephanodiscales</taxon>
        <taxon>Stephanodiscaceae</taxon>
        <taxon>Cyclotella</taxon>
    </lineage>
</organism>
<keyword evidence="2" id="KW-1185">Reference proteome</keyword>
<name>A0ABD3PYX9_9STRA</name>
<comment type="caution">
    <text evidence="1">The sequence shown here is derived from an EMBL/GenBank/DDBJ whole genome shotgun (WGS) entry which is preliminary data.</text>
</comment>